<evidence type="ECO:0000313" key="2">
    <source>
        <dbReference type="EMBL" id="PIV14175.1"/>
    </source>
</evidence>
<dbReference type="Pfam" id="PF01041">
    <property type="entry name" value="DegT_DnrJ_EryC1"/>
    <property type="match status" value="2"/>
</dbReference>
<sequence>MNFVHRAEGETGEETCFCDHLHPSQKLGYMIKPISISLSPNTERDDVILAWKLLFQPRRWKKGKVAEQLEQKFEEYLKVRHAFSFNSGRSALMAILEAMEIKKGDEVLLQAFTCNVAVNPILNRGAKPIFIDVDETINMDPDDLKKKITLKSKAVMIQHNFGWPAQIEEISEIVKKNNLYLIEDCTHSLGAEYKGKKIGTFGNASFFSFSRDKVISSVFGGMAVTNDGRIAERIKKFREELNYPSNFWILQQLLHPILMNWLILPCYGLNQYLGRIVLGFLHKISILSKAVYKKEKRGERVKYFPKKLPNALAMLALNQFQKLERLNRHRREIAEFYKRNLKNRFLLPLSKGDQDRTPVFMRYPVLVDELRSSSRFTNARVMDDDTDDVLKKARKRKIFLDDGWRKSPIVPLDTDLKKMNYNLGSCPKAEKIAKRIVNLPTHINISEKEAQRIVNFLKIYGSRRKLRSLLHLRSASPRLVIKEIQNKEIWENFLLECEEKTFLSSWNWGEFQKMSGNKIWRLGVFEANGDPLSVALVVRVQARRGTFLFVPHGPNIKSKIKNRAPSPRGGGEGEEEDEVLFAFQKSKILEALLNELKKIAKEENCSFIKIAPILIGNEENIEIFKNLGFREAPIHIHPEITWELNLEKSEEELLMDMRKTTRYLIRQAFAKGEDGRRNKFFLPSRLRLDERSSSTRQGFRIEDLKIKKSQNPKDIEIFNTLYQKTVNRHHFIPFSLNYLKNEFSAFLADGQILVFLAEYQGECLASAIIIFWQGMAFYHQGASSQKYPKIPASHLLQWEVIKEAKKRGCKIYNFWGIIPIENFKKHPWYGLTLFKMGFGGYKKEYVKTQDLPLSIRYWLTFAFEKLRKKKRGF</sequence>
<dbReference type="GO" id="GO:0044038">
    <property type="term" value="P:cell wall macromolecule biosynthetic process"/>
    <property type="evidence" value="ECO:0007669"/>
    <property type="project" value="InterPro"/>
</dbReference>
<dbReference type="Gene3D" id="3.40.630.30">
    <property type="match status" value="1"/>
</dbReference>
<name>A0A2M7BZM3_9BACT</name>
<dbReference type="InterPro" id="IPR015422">
    <property type="entry name" value="PyrdxlP-dep_Trfase_small"/>
</dbReference>
<evidence type="ECO:0000313" key="3">
    <source>
        <dbReference type="Proteomes" id="UP000228816"/>
    </source>
</evidence>
<dbReference type="Proteomes" id="UP000228816">
    <property type="component" value="Unassembled WGS sequence"/>
</dbReference>
<dbReference type="PROSITE" id="PS51191">
    <property type="entry name" value="FEMABX"/>
    <property type="match status" value="1"/>
</dbReference>
<proteinExistence type="inferred from homology"/>
<dbReference type="InterPro" id="IPR003447">
    <property type="entry name" value="FEMABX"/>
</dbReference>
<dbReference type="AlphaFoldDB" id="A0A2M7BZM3"/>
<dbReference type="Gene3D" id="3.40.640.10">
    <property type="entry name" value="Type I PLP-dependent aspartate aminotransferase-like (Major domain)"/>
    <property type="match status" value="1"/>
</dbReference>
<dbReference type="GO" id="GO:0030170">
    <property type="term" value="F:pyridoxal phosphate binding"/>
    <property type="evidence" value="ECO:0007669"/>
    <property type="project" value="TreeGrafter"/>
</dbReference>
<dbReference type="InterPro" id="IPR015424">
    <property type="entry name" value="PyrdxlP-dep_Trfase"/>
</dbReference>
<evidence type="ECO:0008006" key="4">
    <source>
        <dbReference type="Google" id="ProtNLM"/>
    </source>
</evidence>
<dbReference type="SUPFAM" id="SSF55729">
    <property type="entry name" value="Acyl-CoA N-acyltransferases (Nat)"/>
    <property type="match status" value="3"/>
</dbReference>
<comment type="similarity">
    <text evidence="1">Belongs to the DegT/DnrJ/EryC1 family.</text>
</comment>
<evidence type="ECO:0000256" key="1">
    <source>
        <dbReference type="RuleBase" id="RU004508"/>
    </source>
</evidence>
<dbReference type="InterPro" id="IPR015421">
    <property type="entry name" value="PyrdxlP-dep_Trfase_major"/>
</dbReference>
<comment type="caution">
    <text evidence="2">The sequence shown here is derived from an EMBL/GenBank/DDBJ whole genome shotgun (WGS) entry which is preliminary data.</text>
</comment>
<gene>
    <name evidence="2" type="ORF">COS44_00360</name>
</gene>
<protein>
    <recommendedName>
        <fullName evidence="4">BioF2-like acetyltransferase domain-containing protein</fullName>
    </recommendedName>
</protein>
<dbReference type="GO" id="GO:0008483">
    <property type="term" value="F:transaminase activity"/>
    <property type="evidence" value="ECO:0007669"/>
    <property type="project" value="TreeGrafter"/>
</dbReference>
<reference evidence="3" key="1">
    <citation type="submission" date="2017-09" db="EMBL/GenBank/DDBJ databases">
        <title>Depth-based differentiation of microbial function through sediment-hosted aquifers and enrichment of novel symbionts in the deep terrestrial subsurface.</title>
        <authorList>
            <person name="Probst A.J."/>
            <person name="Ladd B."/>
            <person name="Jarett J.K."/>
            <person name="Geller-Mcgrath D.E."/>
            <person name="Sieber C.M.K."/>
            <person name="Emerson J.B."/>
            <person name="Anantharaman K."/>
            <person name="Thomas B.C."/>
            <person name="Malmstrom R."/>
            <person name="Stieglmeier M."/>
            <person name="Klingl A."/>
            <person name="Woyke T."/>
            <person name="Ryan C.M."/>
            <person name="Banfield J.F."/>
        </authorList>
    </citation>
    <scope>NUCLEOTIDE SEQUENCE [LARGE SCALE GENOMIC DNA]</scope>
</reference>
<dbReference type="PANTHER" id="PTHR30244">
    <property type="entry name" value="TRANSAMINASE"/>
    <property type="match status" value="1"/>
</dbReference>
<dbReference type="EMBL" id="PEUS01000011">
    <property type="protein sequence ID" value="PIV14175.1"/>
    <property type="molecule type" value="Genomic_DNA"/>
</dbReference>
<dbReference type="PANTHER" id="PTHR30244:SF34">
    <property type="entry name" value="DTDP-4-AMINO-4,6-DIDEOXYGALACTOSE TRANSAMINASE"/>
    <property type="match status" value="1"/>
</dbReference>
<dbReference type="GO" id="GO:0000271">
    <property type="term" value="P:polysaccharide biosynthetic process"/>
    <property type="evidence" value="ECO:0007669"/>
    <property type="project" value="TreeGrafter"/>
</dbReference>
<organism evidence="2 3">
    <name type="scientific">bacterium (Candidatus Gribaldobacteria) CG03_land_8_20_14_0_80_36_40</name>
    <dbReference type="NCBI Taxonomy" id="2014271"/>
    <lineage>
        <taxon>Bacteria</taxon>
        <taxon>Candidatus Gribaldobacteria</taxon>
    </lineage>
</organism>
<dbReference type="GO" id="GO:0016755">
    <property type="term" value="F:aminoacyltransferase activity"/>
    <property type="evidence" value="ECO:0007669"/>
    <property type="project" value="InterPro"/>
</dbReference>
<dbReference type="InterPro" id="IPR000653">
    <property type="entry name" value="DegT/StrS_aminotransferase"/>
</dbReference>
<dbReference type="InterPro" id="IPR016181">
    <property type="entry name" value="Acyl_CoA_acyltransferase"/>
</dbReference>
<accession>A0A2M7BZM3</accession>
<dbReference type="SUPFAM" id="SSF53383">
    <property type="entry name" value="PLP-dependent transferases"/>
    <property type="match status" value="1"/>
</dbReference>
<keyword evidence="1" id="KW-0663">Pyridoxal phosphate</keyword>
<dbReference type="Pfam" id="PF02388">
    <property type="entry name" value="FemAB"/>
    <property type="match status" value="2"/>
</dbReference>
<dbReference type="Gene3D" id="3.90.1150.10">
    <property type="entry name" value="Aspartate Aminotransferase, domain 1"/>
    <property type="match status" value="1"/>
</dbReference>